<dbReference type="Proteomes" id="UP000320643">
    <property type="component" value="Unassembled WGS sequence"/>
</dbReference>
<evidence type="ECO:0000313" key="2">
    <source>
        <dbReference type="Proteomes" id="UP000320643"/>
    </source>
</evidence>
<protein>
    <submittedName>
        <fullName evidence="1">Uncharacterized protein</fullName>
    </submittedName>
</protein>
<accession>A0A552US82</accession>
<dbReference type="AlphaFoldDB" id="A0A552US82"/>
<name>A0A552US82_9FLAO</name>
<sequence>MAKAPFTPDGVAAKVAELYALNQTQLNAQADLVLSNFKDWVDDNFNLTSAQGTYVTALNGTFLNELAIATSDSLRKRHTVKLDAEDGGDGGEGSKFFRFQKCLRGTYSAGAVNEVVGELLLTITYE</sequence>
<comment type="caution">
    <text evidence="1">The sequence shown here is derived from an EMBL/GenBank/DDBJ whole genome shotgun (WGS) entry which is preliminary data.</text>
</comment>
<dbReference type="EMBL" id="VJVZ01000022">
    <property type="protein sequence ID" value="TRW21086.1"/>
    <property type="molecule type" value="Genomic_DNA"/>
</dbReference>
<reference evidence="1 2" key="1">
    <citation type="submission" date="2019-07" db="EMBL/GenBank/DDBJ databases">
        <title>Flavobacterium sp. nov., isolated from glacier ice.</title>
        <authorList>
            <person name="Liu Q."/>
            <person name="Xin Y.-H."/>
        </authorList>
    </citation>
    <scope>NUCLEOTIDE SEQUENCE [LARGE SCALE GENOMIC DNA]</scope>
    <source>
        <strain evidence="1 2">ZT4R6</strain>
    </source>
</reference>
<keyword evidence="2" id="KW-1185">Reference proteome</keyword>
<organism evidence="1 2">
    <name type="scientific">Flavobacterium zepuense</name>
    <dbReference type="NCBI Taxonomy" id="2593302"/>
    <lineage>
        <taxon>Bacteria</taxon>
        <taxon>Pseudomonadati</taxon>
        <taxon>Bacteroidota</taxon>
        <taxon>Flavobacteriia</taxon>
        <taxon>Flavobacteriales</taxon>
        <taxon>Flavobacteriaceae</taxon>
        <taxon>Flavobacterium</taxon>
    </lineage>
</organism>
<gene>
    <name evidence="1" type="ORF">FMM05_20575</name>
</gene>
<evidence type="ECO:0000313" key="1">
    <source>
        <dbReference type="EMBL" id="TRW21086.1"/>
    </source>
</evidence>
<dbReference type="OrthoDB" id="1263328at2"/>
<dbReference type="RefSeq" id="WP_143375313.1">
    <property type="nucleotide sequence ID" value="NZ_VJVZ01000022.1"/>
</dbReference>
<proteinExistence type="predicted"/>